<gene>
    <name evidence="9" type="ORF">TRV642_0037</name>
</gene>
<dbReference type="Pfam" id="PF13424">
    <property type="entry name" value="TPR_12"/>
    <property type="match status" value="1"/>
</dbReference>
<evidence type="ECO:0000313" key="9">
    <source>
        <dbReference type="EMBL" id="CAI2765135.1"/>
    </source>
</evidence>
<dbReference type="Gene3D" id="3.30.565.10">
    <property type="entry name" value="Histidine kinase-like ATPase, C-terminal domain"/>
    <property type="match status" value="1"/>
</dbReference>
<dbReference type="GO" id="GO:0004673">
    <property type="term" value="F:protein histidine kinase activity"/>
    <property type="evidence" value="ECO:0007669"/>
    <property type="project" value="UniProtKB-EC"/>
</dbReference>
<dbReference type="CDD" id="cd16917">
    <property type="entry name" value="HATPase_UhpB-NarQ-NarX-like"/>
    <property type="match status" value="1"/>
</dbReference>
<organism evidence="9 10">
    <name type="scientific">Flavobacterium collinsii</name>
    <dbReference type="NCBI Taxonomy" id="1114861"/>
    <lineage>
        <taxon>Bacteria</taxon>
        <taxon>Pseudomonadati</taxon>
        <taxon>Bacteroidota</taxon>
        <taxon>Flavobacteriia</taxon>
        <taxon>Flavobacteriales</taxon>
        <taxon>Flavobacteriaceae</taxon>
        <taxon>Flavobacterium</taxon>
    </lineage>
</organism>
<dbReference type="AlphaFoldDB" id="A0A9W4X807"/>
<keyword evidence="5" id="KW-0902">Two-component regulatory system</keyword>
<evidence type="ECO:0000256" key="1">
    <source>
        <dbReference type="ARBA" id="ARBA00000085"/>
    </source>
</evidence>
<evidence type="ECO:0000313" key="10">
    <source>
        <dbReference type="Proteomes" id="UP001152749"/>
    </source>
</evidence>
<keyword evidence="4" id="KW-0418">Kinase</keyword>
<evidence type="ECO:0000256" key="6">
    <source>
        <dbReference type="PROSITE-ProRule" id="PRU00339"/>
    </source>
</evidence>
<dbReference type="Pfam" id="PF02518">
    <property type="entry name" value="HATPase_c"/>
    <property type="match status" value="1"/>
</dbReference>
<dbReference type="EC" id="2.7.13.3" evidence="2"/>
<evidence type="ECO:0000256" key="2">
    <source>
        <dbReference type="ARBA" id="ARBA00012438"/>
    </source>
</evidence>
<dbReference type="SUPFAM" id="SSF48452">
    <property type="entry name" value="TPR-like"/>
    <property type="match status" value="1"/>
</dbReference>
<dbReference type="SUPFAM" id="SSF55874">
    <property type="entry name" value="ATPase domain of HSP90 chaperone/DNA topoisomerase II/histidine kinase"/>
    <property type="match status" value="1"/>
</dbReference>
<sequence>MIPYRMRTFLYIIFTFLFLFSCQKKTSNIPKLQNTKGEVNQTLVTANRFYNQKEFDSAFFYYNKLKFLCNPVTDSENYINSLNRMAEIQQDHADYVGSENTIKEALPHLKHAKKQSQIWSTYVILSINYLNTYDYKNAKLYNQKALRLKTEEWRKLTAKNNIAVILMEEKKYYEALQIFLFLITKKEVVDNNQFQGKALDNIGYCYLKTHNLDEALYYFKKSLEIRQKQNLSFDLGKSYQHFAEFYEESNSALAKKYMLLSYERFRSINNIDERLSSLKLIIKNSSDQELKKYSIIYVNLIDSIFEVRQKAKNQYAKIKYDSRKEKNENLRLKTHKVENEIQLERQRNRNIISYIIIAFCLSLVTVLYFYLSSKGTKEKIEATYNSETRIAKKLHDELANDIYHTMAFAENKNLALAENRNHLLNNLDAIYARTRDISKENTAITTDKNFASVLNEMIIGFNTTNINLAINNLDSINWQDIEKNTKVTIYRVLQELLVNMKKHSSATLVEINFKTLDKNIIINYTDNGKGIDVNNMIFKNGLHNVESKVLATKGEIDIDSALEKGFRVFIKFPF</sequence>
<evidence type="ECO:0000256" key="3">
    <source>
        <dbReference type="ARBA" id="ARBA00022679"/>
    </source>
</evidence>
<dbReference type="KEGG" id="fcs:TRV642_0037"/>
<feature type="repeat" description="TPR" evidence="6">
    <location>
        <begin position="196"/>
        <end position="229"/>
    </location>
</feature>
<name>A0A9W4X807_9FLAO</name>
<dbReference type="InterPro" id="IPR036890">
    <property type="entry name" value="HATPase_C_sf"/>
</dbReference>
<accession>A0A9W4X807</accession>
<evidence type="ECO:0000259" key="8">
    <source>
        <dbReference type="Pfam" id="PF02518"/>
    </source>
</evidence>
<reference evidence="9" key="1">
    <citation type="submission" date="2022-09" db="EMBL/GenBank/DDBJ databases">
        <authorList>
            <person name="Duchaud E."/>
        </authorList>
    </citation>
    <scope>NUCLEOTIDE SEQUENCE</scope>
    <source>
        <strain evidence="9">TRV642</strain>
    </source>
</reference>
<dbReference type="PROSITE" id="PS50005">
    <property type="entry name" value="TPR"/>
    <property type="match status" value="1"/>
</dbReference>
<proteinExistence type="predicted"/>
<dbReference type="InterPro" id="IPR050482">
    <property type="entry name" value="Sensor_HK_TwoCompSys"/>
</dbReference>
<dbReference type="PANTHER" id="PTHR24421:SF10">
    <property type="entry name" value="NITRATE_NITRITE SENSOR PROTEIN NARQ"/>
    <property type="match status" value="1"/>
</dbReference>
<dbReference type="InterPro" id="IPR003594">
    <property type="entry name" value="HATPase_dom"/>
</dbReference>
<dbReference type="PROSITE" id="PS51257">
    <property type="entry name" value="PROKAR_LIPOPROTEIN"/>
    <property type="match status" value="1"/>
</dbReference>
<dbReference type="Gene3D" id="1.25.40.10">
    <property type="entry name" value="Tetratricopeptide repeat domain"/>
    <property type="match status" value="2"/>
</dbReference>
<protein>
    <recommendedName>
        <fullName evidence="2">histidine kinase</fullName>
        <ecNumber evidence="2">2.7.13.3</ecNumber>
    </recommendedName>
</protein>
<evidence type="ECO:0000256" key="5">
    <source>
        <dbReference type="ARBA" id="ARBA00023012"/>
    </source>
</evidence>
<keyword evidence="7" id="KW-1133">Transmembrane helix</keyword>
<dbReference type="EMBL" id="OX336425">
    <property type="protein sequence ID" value="CAI2765135.1"/>
    <property type="molecule type" value="Genomic_DNA"/>
</dbReference>
<dbReference type="InterPro" id="IPR019734">
    <property type="entry name" value="TPR_rpt"/>
</dbReference>
<keyword evidence="7" id="KW-0812">Transmembrane</keyword>
<comment type="catalytic activity">
    <reaction evidence="1">
        <text>ATP + protein L-histidine = ADP + protein N-phospho-L-histidine.</text>
        <dbReference type="EC" id="2.7.13.3"/>
    </reaction>
</comment>
<dbReference type="SMART" id="SM00028">
    <property type="entry name" value="TPR"/>
    <property type="match status" value="2"/>
</dbReference>
<keyword evidence="6" id="KW-0802">TPR repeat</keyword>
<dbReference type="GO" id="GO:0000160">
    <property type="term" value="P:phosphorelay signal transduction system"/>
    <property type="evidence" value="ECO:0007669"/>
    <property type="project" value="UniProtKB-KW"/>
</dbReference>
<dbReference type="PANTHER" id="PTHR24421">
    <property type="entry name" value="NITRATE/NITRITE SENSOR PROTEIN NARX-RELATED"/>
    <property type="match status" value="1"/>
</dbReference>
<evidence type="ECO:0000256" key="7">
    <source>
        <dbReference type="SAM" id="Phobius"/>
    </source>
</evidence>
<keyword evidence="3" id="KW-0808">Transferase</keyword>
<feature type="transmembrane region" description="Helical" evidence="7">
    <location>
        <begin position="351"/>
        <end position="371"/>
    </location>
</feature>
<dbReference type="Proteomes" id="UP001152749">
    <property type="component" value="Chromosome"/>
</dbReference>
<evidence type="ECO:0000256" key="4">
    <source>
        <dbReference type="ARBA" id="ARBA00022777"/>
    </source>
</evidence>
<dbReference type="InterPro" id="IPR011990">
    <property type="entry name" value="TPR-like_helical_dom_sf"/>
</dbReference>
<keyword evidence="7" id="KW-0472">Membrane</keyword>
<feature type="domain" description="Histidine kinase/HSP90-like ATPase" evidence="8">
    <location>
        <begin position="487"/>
        <end position="573"/>
    </location>
</feature>